<organism evidence="2 3">
    <name type="scientific">Hoylesella timonensis</name>
    <dbReference type="NCBI Taxonomy" id="386414"/>
    <lineage>
        <taxon>Bacteria</taxon>
        <taxon>Pseudomonadati</taxon>
        <taxon>Bacteroidota</taxon>
        <taxon>Bacteroidia</taxon>
        <taxon>Bacteroidales</taxon>
        <taxon>Prevotellaceae</taxon>
        <taxon>Hoylesella</taxon>
    </lineage>
</organism>
<feature type="compositionally biased region" description="Polar residues" evidence="1">
    <location>
        <begin position="32"/>
        <end position="48"/>
    </location>
</feature>
<dbReference type="Proteomes" id="UP000235661">
    <property type="component" value="Unassembled WGS sequence"/>
</dbReference>
<proteinExistence type="predicted"/>
<evidence type="ECO:0000313" key="2">
    <source>
        <dbReference type="EMBL" id="PMC08030.1"/>
    </source>
</evidence>
<sequence length="56" mass="6903">KVEDMSVHYKGFKDLNEFHVYRVRERQKHKGQIQTRMSVTEQNQNMKSKQVKHKMR</sequence>
<feature type="region of interest" description="Disordered" evidence="1">
    <location>
        <begin position="26"/>
        <end position="56"/>
    </location>
</feature>
<name>A0A2N6Q3P7_9BACT</name>
<feature type="non-terminal residue" evidence="2">
    <location>
        <position position="1"/>
    </location>
</feature>
<comment type="caution">
    <text evidence="2">The sequence shown here is derived from an EMBL/GenBank/DDBJ whole genome shotgun (WGS) entry which is preliminary data.</text>
</comment>
<accession>A0A2N6Q3P7</accession>
<gene>
    <name evidence="2" type="ORF">CJ232_10105</name>
</gene>
<protein>
    <submittedName>
        <fullName evidence="2">Toprim</fullName>
    </submittedName>
</protein>
<dbReference type="AlphaFoldDB" id="A0A2N6Q3P7"/>
<evidence type="ECO:0000256" key="1">
    <source>
        <dbReference type="SAM" id="MobiDB-lite"/>
    </source>
</evidence>
<dbReference type="STRING" id="1122992.GCA_000455445_02394"/>
<reference evidence="2 3" key="1">
    <citation type="submission" date="2017-09" db="EMBL/GenBank/DDBJ databases">
        <title>Bacterial strain isolated from the female urinary microbiota.</title>
        <authorList>
            <person name="Thomas-White K."/>
            <person name="Kumar N."/>
            <person name="Forster S."/>
            <person name="Putonti C."/>
            <person name="Lawley T."/>
            <person name="Wolfe A.J."/>
        </authorList>
    </citation>
    <scope>NUCLEOTIDE SEQUENCE [LARGE SCALE GENOMIC DNA]</scope>
    <source>
        <strain evidence="2 3">UMB0818</strain>
    </source>
</reference>
<evidence type="ECO:0000313" key="3">
    <source>
        <dbReference type="Proteomes" id="UP000235661"/>
    </source>
</evidence>
<dbReference type="EMBL" id="PNGI01000027">
    <property type="protein sequence ID" value="PMC08030.1"/>
    <property type="molecule type" value="Genomic_DNA"/>
</dbReference>